<keyword evidence="1" id="KW-0175">Coiled coil</keyword>
<proteinExistence type="predicted"/>
<protein>
    <submittedName>
        <fullName evidence="2">Uncharacterized protein</fullName>
    </submittedName>
</protein>
<reference evidence="4" key="1">
    <citation type="journal article" date="2020" name="bioRxiv">
        <title>A rank-normalized archaeal taxonomy based on genome phylogeny resolves widespread incomplete and uneven classifications.</title>
        <authorList>
            <person name="Rinke C."/>
            <person name="Chuvochina M."/>
            <person name="Mussig A.J."/>
            <person name="Chaumeil P.-A."/>
            <person name="Waite D.W."/>
            <person name="Whitman W.B."/>
            <person name="Parks D.H."/>
            <person name="Hugenholtz P."/>
        </authorList>
    </citation>
    <scope>NUCLEOTIDE SEQUENCE [LARGE SCALE GENOMIC DNA]</scope>
</reference>
<name>A0A7J4ISJ4_9ARCH</name>
<dbReference type="EMBL" id="DUFG01000018">
    <property type="protein sequence ID" value="HIH08491.1"/>
    <property type="molecule type" value="Genomic_DNA"/>
</dbReference>
<reference evidence="3" key="3">
    <citation type="submission" date="2021-05" db="EMBL/GenBank/DDBJ databases">
        <title>Protein family content uncovers lineage relationships and bacterial pathway maintenance mechanisms in DPANN archaea.</title>
        <authorList>
            <person name="Castelle C.J."/>
            <person name="Meheust R."/>
            <person name="Jaffe A.L."/>
            <person name="Seitz K."/>
            <person name="Gong X."/>
            <person name="Baker B.J."/>
            <person name="Banfield J.F."/>
        </authorList>
    </citation>
    <scope>NUCLEOTIDE SEQUENCE</scope>
    <source>
        <strain evidence="3">RIFCSPHIGHO2_01_FULL_GW2011_AR10_43_9</strain>
    </source>
</reference>
<dbReference type="EMBL" id="JAGVWF010000075">
    <property type="protein sequence ID" value="MBS3059750.1"/>
    <property type="molecule type" value="Genomic_DNA"/>
</dbReference>
<sequence length="76" mass="8214">MSSAAVALLLLAAVFVFGCTTPQEKATTQNSSLQEIGDSQQEIAVLDSEIQELEQLLADSEYSEEDFLALDNGTFQ</sequence>
<dbReference type="Proteomes" id="UP000683213">
    <property type="component" value="Unassembled WGS sequence"/>
</dbReference>
<evidence type="ECO:0000256" key="1">
    <source>
        <dbReference type="SAM" id="Coils"/>
    </source>
</evidence>
<organism evidence="2 4">
    <name type="scientific">Candidatus Iainarchaeum sp</name>
    <dbReference type="NCBI Taxonomy" id="3101447"/>
    <lineage>
        <taxon>Archaea</taxon>
        <taxon>Candidatus Iainarchaeota</taxon>
        <taxon>Candidatus Iainarchaeia</taxon>
        <taxon>Candidatus Iainarchaeales</taxon>
        <taxon>Candidatus Iainarchaeaceae</taxon>
        <taxon>Candidatus Iainarchaeum</taxon>
    </lineage>
</organism>
<comment type="caution">
    <text evidence="2">The sequence shown here is derived from an EMBL/GenBank/DDBJ whole genome shotgun (WGS) entry which is preliminary data.</text>
</comment>
<reference evidence="3" key="2">
    <citation type="submission" date="2021-03" db="EMBL/GenBank/DDBJ databases">
        <authorList>
            <person name="Jaffe A."/>
        </authorList>
    </citation>
    <scope>NUCLEOTIDE SEQUENCE</scope>
    <source>
        <strain evidence="3">RIFCSPHIGHO2_01_FULL_GW2011_AR10_43_9</strain>
    </source>
</reference>
<accession>A0A7J4ISJ4</accession>
<gene>
    <name evidence="2" type="ORF">HA237_03920</name>
    <name evidence="3" type="ORF">J4224_05000</name>
</gene>
<evidence type="ECO:0000313" key="2">
    <source>
        <dbReference type="EMBL" id="HIH08491.1"/>
    </source>
</evidence>
<dbReference type="AlphaFoldDB" id="A0A7J4ISJ4"/>
<feature type="coiled-coil region" evidence="1">
    <location>
        <begin position="36"/>
        <end position="63"/>
    </location>
</feature>
<evidence type="ECO:0000313" key="3">
    <source>
        <dbReference type="EMBL" id="MBS3059750.1"/>
    </source>
</evidence>
<dbReference type="Proteomes" id="UP000577419">
    <property type="component" value="Unassembled WGS sequence"/>
</dbReference>
<evidence type="ECO:0000313" key="4">
    <source>
        <dbReference type="Proteomes" id="UP000577419"/>
    </source>
</evidence>